<organism evidence="1 2">
    <name type="scientific">Tribonema minus</name>
    <dbReference type="NCBI Taxonomy" id="303371"/>
    <lineage>
        <taxon>Eukaryota</taxon>
        <taxon>Sar</taxon>
        <taxon>Stramenopiles</taxon>
        <taxon>Ochrophyta</taxon>
        <taxon>PX clade</taxon>
        <taxon>Xanthophyceae</taxon>
        <taxon>Tribonematales</taxon>
        <taxon>Tribonemataceae</taxon>
        <taxon>Tribonema</taxon>
    </lineage>
</organism>
<evidence type="ECO:0000313" key="1">
    <source>
        <dbReference type="EMBL" id="KAG5183079.1"/>
    </source>
</evidence>
<keyword evidence="2" id="KW-1185">Reference proteome</keyword>
<dbReference type="EMBL" id="JAFCMP010000223">
    <property type="protein sequence ID" value="KAG5183079.1"/>
    <property type="molecule type" value="Genomic_DNA"/>
</dbReference>
<gene>
    <name evidence="1" type="ORF">JKP88DRAFT_273051</name>
</gene>
<protein>
    <submittedName>
        <fullName evidence="1">Uncharacterized protein</fullName>
    </submittedName>
</protein>
<name>A0A835Z4P9_9STRA</name>
<evidence type="ECO:0000313" key="2">
    <source>
        <dbReference type="Proteomes" id="UP000664859"/>
    </source>
</evidence>
<sequence length="191" mass="20377">MPVVLVFNDVAPLAFPHSQSVAAKVVSTYGSTYAKDVVFNRSMMVADKADGATGTATSYAYVRKSDGTVSEIARSIYTVDADMTKGSYTVGTMRMNGAEETIENAMEVNHEQFVVTSTSTEDAALASTTAITYGGIQFSTDTASLYFGAEQQFRIRFGAGEAPNGGNLLLLESKNSDSSYSTRLSFTDENA</sequence>
<reference evidence="1" key="1">
    <citation type="submission" date="2021-02" db="EMBL/GenBank/DDBJ databases">
        <title>First Annotated Genome of the Yellow-green Alga Tribonema minus.</title>
        <authorList>
            <person name="Mahan K.M."/>
        </authorList>
    </citation>
    <scope>NUCLEOTIDE SEQUENCE</scope>
    <source>
        <strain evidence="1">UTEX B ZZ1240</strain>
    </source>
</reference>
<proteinExistence type="predicted"/>
<accession>A0A835Z4P9</accession>
<dbReference type="Proteomes" id="UP000664859">
    <property type="component" value="Unassembled WGS sequence"/>
</dbReference>
<comment type="caution">
    <text evidence="1">The sequence shown here is derived from an EMBL/GenBank/DDBJ whole genome shotgun (WGS) entry which is preliminary data.</text>
</comment>
<dbReference type="AlphaFoldDB" id="A0A835Z4P9"/>